<protein>
    <submittedName>
        <fullName evidence="1">Uncharacterized protein</fullName>
    </submittedName>
</protein>
<evidence type="ECO:0000313" key="1">
    <source>
        <dbReference type="EMBL" id="EAW31902.1"/>
    </source>
</evidence>
<evidence type="ECO:0000313" key="2">
    <source>
        <dbReference type="Proteomes" id="UP000004931"/>
    </source>
</evidence>
<comment type="caution">
    <text evidence="1">The sequence shown here is derived from an EMBL/GenBank/DDBJ whole genome shotgun (WGS) entry which is preliminary data.</text>
</comment>
<proteinExistence type="predicted"/>
<accession>A0YBH2</accession>
<dbReference type="Proteomes" id="UP000004931">
    <property type="component" value="Unassembled WGS sequence"/>
</dbReference>
<name>A0YBH2_9GAMM</name>
<dbReference type="AlphaFoldDB" id="A0YBH2"/>
<keyword evidence="2" id="KW-1185">Reference proteome</keyword>
<dbReference type="EMBL" id="AAVT01000002">
    <property type="protein sequence ID" value="EAW31902.1"/>
    <property type="molecule type" value="Genomic_DNA"/>
</dbReference>
<sequence>MYLRRTGSTQKCIIVVPDRKAADYIAKILGKDESCISEPVFKVKSVNSSPKASKKPMFQRGFMMSAQEKMWFKTWRGRRSTKLDPYTDEDRVIVQDALRTYRLERVADSYYREPEWTPDA</sequence>
<gene>
    <name evidence="1" type="ORF">GP2143_05610</name>
</gene>
<reference evidence="1 2" key="1">
    <citation type="journal article" date="2010" name="J. Bacteriol.">
        <title>Genome sequence of the oligotrophic marine Gammaproteobacterium HTCC2143, isolated from the Oregon Coast.</title>
        <authorList>
            <person name="Oh H.M."/>
            <person name="Kang I."/>
            <person name="Ferriera S."/>
            <person name="Giovannoni S.J."/>
            <person name="Cho J.C."/>
        </authorList>
    </citation>
    <scope>NUCLEOTIDE SEQUENCE [LARGE SCALE GENOMIC DNA]</scope>
    <source>
        <strain evidence="1 2">HTCC2143</strain>
    </source>
</reference>
<organism evidence="1 2">
    <name type="scientific">marine gamma proteobacterium HTCC2143</name>
    <dbReference type="NCBI Taxonomy" id="247633"/>
    <lineage>
        <taxon>Bacteria</taxon>
        <taxon>Pseudomonadati</taxon>
        <taxon>Pseudomonadota</taxon>
        <taxon>Gammaproteobacteria</taxon>
        <taxon>Cellvibrionales</taxon>
        <taxon>Spongiibacteraceae</taxon>
        <taxon>BD1-7 clade</taxon>
    </lineage>
</organism>